<dbReference type="AlphaFoldDB" id="A0A9U8EP52"/>
<evidence type="ECO:0000256" key="1">
    <source>
        <dbReference type="ARBA" id="ARBA00004123"/>
    </source>
</evidence>
<dbReference type="GeneID" id="106080148"/>
<dbReference type="InterPro" id="IPR000047">
    <property type="entry name" value="HTH_motif"/>
</dbReference>
<dbReference type="Proteomes" id="UP001165740">
    <property type="component" value="Chromosome 1"/>
</dbReference>
<dbReference type="InterPro" id="IPR020479">
    <property type="entry name" value="HD_metazoa"/>
</dbReference>
<dbReference type="GO" id="GO:0005634">
    <property type="term" value="C:nucleus"/>
    <property type="evidence" value="ECO:0007669"/>
    <property type="project" value="UniProtKB-SubCell"/>
</dbReference>
<dbReference type="RefSeq" id="XP_013096928.2">
    <property type="nucleotide sequence ID" value="XM_013241474.2"/>
</dbReference>
<reference evidence="10" key="1">
    <citation type="submission" date="2025-08" db="UniProtKB">
        <authorList>
            <consortium name="RefSeq"/>
        </authorList>
    </citation>
    <scope>IDENTIFICATION</scope>
</reference>
<organism evidence="9 10">
    <name type="scientific">Biomphalaria glabrata</name>
    <name type="common">Bloodfluke planorb</name>
    <name type="synonym">Freshwater snail</name>
    <dbReference type="NCBI Taxonomy" id="6526"/>
    <lineage>
        <taxon>Eukaryota</taxon>
        <taxon>Metazoa</taxon>
        <taxon>Spiralia</taxon>
        <taxon>Lophotrochozoa</taxon>
        <taxon>Mollusca</taxon>
        <taxon>Gastropoda</taxon>
        <taxon>Heterobranchia</taxon>
        <taxon>Euthyneura</taxon>
        <taxon>Panpulmonata</taxon>
        <taxon>Hygrophila</taxon>
        <taxon>Lymnaeoidea</taxon>
        <taxon>Planorbidae</taxon>
        <taxon>Biomphalaria</taxon>
    </lineage>
</organism>
<dbReference type="InterPro" id="IPR050848">
    <property type="entry name" value="Homeobox_TF"/>
</dbReference>
<gene>
    <name evidence="10" type="primary">LOC106080148</name>
</gene>
<dbReference type="PANTHER" id="PTHR24333">
    <property type="entry name" value="HOMEO BOX HB9 LIKE A-RELATED"/>
    <property type="match status" value="1"/>
</dbReference>
<evidence type="ECO:0000256" key="6">
    <source>
        <dbReference type="RuleBase" id="RU000682"/>
    </source>
</evidence>
<dbReference type="PANTHER" id="PTHR24333:SF5">
    <property type="entry name" value="VENT HOMEOBOX"/>
    <property type="match status" value="1"/>
</dbReference>
<dbReference type="PRINTS" id="PR00024">
    <property type="entry name" value="HOMEOBOX"/>
</dbReference>
<evidence type="ECO:0000313" key="10">
    <source>
        <dbReference type="RefSeq" id="XP_013096928.2"/>
    </source>
</evidence>
<evidence type="ECO:0000256" key="2">
    <source>
        <dbReference type="ARBA" id="ARBA00023125"/>
    </source>
</evidence>
<dbReference type="PROSITE" id="PS50071">
    <property type="entry name" value="HOMEOBOX_2"/>
    <property type="match status" value="1"/>
</dbReference>
<keyword evidence="3 5" id="KW-0371">Homeobox</keyword>
<keyword evidence="2 5" id="KW-0238">DNA-binding</keyword>
<feature type="DNA-binding region" description="Homeobox" evidence="5">
    <location>
        <begin position="285"/>
        <end position="344"/>
    </location>
</feature>
<sequence length="410" mass="45885">MEKCKSLVSVKADDLEPACHSSEVVTGHENKLEVGNTFPIVQNAVSFPIVQNAVSFPIVQNAASEMSKKRDKSHHFLSIQDILYCDSIGGKKPRDFCSHKLSSSVLEHVHNTAKSWQGDRVEEIQELYSGELSEDGARSVDEGSGSLLRDHIQGTSFFYKHSIISTFNKDATDDKYPQNHDPLSDLPWWNTSLWQQICSSRLSISGTPELSKMLLPPCWFSNRPTPMVGLDSEESSKRLSGSDSDLTGDTSDDQEAAGDDVTSKHDCTLACTSSGVRQVASKIKPRRQRQAYTITQLNTLEEEFKNNRYLSSDKRETLSQSLGLSENQVKAWFQNRRTKHKKQAIQQKNNLQNADQQDSVGTPMSFTDAPGYVVNRSPSLPFMTPLQLHSLLTRGYPPSAPYLNYIHKML</sequence>
<feature type="compositionally biased region" description="Low complexity" evidence="7">
    <location>
        <begin position="239"/>
        <end position="249"/>
    </location>
</feature>
<dbReference type="SMART" id="SM00389">
    <property type="entry name" value="HOX"/>
    <property type="match status" value="1"/>
</dbReference>
<dbReference type="PRINTS" id="PR00031">
    <property type="entry name" value="HTHREPRESSR"/>
</dbReference>
<dbReference type="GO" id="GO:0003677">
    <property type="term" value="F:DNA binding"/>
    <property type="evidence" value="ECO:0007669"/>
    <property type="project" value="UniProtKB-UniRule"/>
</dbReference>
<keyword evidence="4 5" id="KW-0539">Nucleus</keyword>
<evidence type="ECO:0000256" key="7">
    <source>
        <dbReference type="SAM" id="MobiDB-lite"/>
    </source>
</evidence>
<comment type="subcellular location">
    <subcellularLocation>
        <location evidence="1 5 6">Nucleus</location>
    </subcellularLocation>
</comment>
<evidence type="ECO:0000313" key="9">
    <source>
        <dbReference type="Proteomes" id="UP001165740"/>
    </source>
</evidence>
<dbReference type="InterPro" id="IPR001356">
    <property type="entry name" value="HD"/>
</dbReference>
<feature type="domain" description="Homeobox" evidence="8">
    <location>
        <begin position="283"/>
        <end position="343"/>
    </location>
</feature>
<dbReference type="KEGG" id="bgt:106080148"/>
<dbReference type="SUPFAM" id="SSF46689">
    <property type="entry name" value="Homeodomain-like"/>
    <property type="match status" value="1"/>
</dbReference>
<feature type="region of interest" description="Disordered" evidence="7">
    <location>
        <begin position="226"/>
        <end position="263"/>
    </location>
</feature>
<evidence type="ECO:0000256" key="3">
    <source>
        <dbReference type="ARBA" id="ARBA00023155"/>
    </source>
</evidence>
<protein>
    <submittedName>
        <fullName evidence="10">Homeobox protein engrailed-2a-like isoform X1</fullName>
    </submittedName>
</protein>
<dbReference type="Pfam" id="PF00046">
    <property type="entry name" value="Homeodomain"/>
    <property type="match status" value="1"/>
</dbReference>
<proteinExistence type="predicted"/>
<evidence type="ECO:0000256" key="5">
    <source>
        <dbReference type="PROSITE-ProRule" id="PRU00108"/>
    </source>
</evidence>
<evidence type="ECO:0000259" key="8">
    <source>
        <dbReference type="PROSITE" id="PS50071"/>
    </source>
</evidence>
<dbReference type="CDD" id="cd00086">
    <property type="entry name" value="homeodomain"/>
    <property type="match status" value="1"/>
</dbReference>
<dbReference type="Gene3D" id="1.10.10.60">
    <property type="entry name" value="Homeodomain-like"/>
    <property type="match status" value="1"/>
</dbReference>
<name>A0A9U8EP52_BIOGL</name>
<accession>A0A9U8EP52</accession>
<dbReference type="OrthoDB" id="6159439at2759"/>
<dbReference type="InterPro" id="IPR009057">
    <property type="entry name" value="Homeodomain-like_sf"/>
</dbReference>
<keyword evidence="9" id="KW-1185">Reference proteome</keyword>
<evidence type="ECO:0000256" key="4">
    <source>
        <dbReference type="ARBA" id="ARBA00023242"/>
    </source>
</evidence>